<dbReference type="RefSeq" id="WP_129710898.1">
    <property type="nucleotide sequence ID" value="NZ_ML142900.1"/>
</dbReference>
<keyword evidence="2" id="KW-1185">Reference proteome</keyword>
<proteinExistence type="predicted"/>
<protein>
    <submittedName>
        <fullName evidence="1">Uncharacterized protein</fullName>
    </submittedName>
</protein>
<dbReference type="OrthoDB" id="5195718at2"/>
<accession>A0A2P8E3R2</accession>
<dbReference type="AlphaFoldDB" id="A0A2P8E3R2"/>
<name>A0A2P8E3R2_9ACTN</name>
<gene>
    <name evidence="1" type="ORF">CLV30_106107</name>
</gene>
<comment type="caution">
    <text evidence="1">The sequence shown here is derived from an EMBL/GenBank/DDBJ whole genome shotgun (WGS) entry which is preliminary data.</text>
</comment>
<evidence type="ECO:0000313" key="2">
    <source>
        <dbReference type="Proteomes" id="UP000243528"/>
    </source>
</evidence>
<organism evidence="1 2">
    <name type="scientific">Haloactinopolyspora alba</name>
    <dbReference type="NCBI Taxonomy" id="648780"/>
    <lineage>
        <taxon>Bacteria</taxon>
        <taxon>Bacillati</taxon>
        <taxon>Actinomycetota</taxon>
        <taxon>Actinomycetes</taxon>
        <taxon>Jiangellales</taxon>
        <taxon>Jiangellaceae</taxon>
        <taxon>Haloactinopolyspora</taxon>
    </lineage>
</organism>
<evidence type="ECO:0000313" key="1">
    <source>
        <dbReference type="EMBL" id="PSL04104.1"/>
    </source>
</evidence>
<dbReference type="Proteomes" id="UP000243528">
    <property type="component" value="Unassembled WGS sequence"/>
</dbReference>
<dbReference type="EMBL" id="PYGE01000006">
    <property type="protein sequence ID" value="PSL04104.1"/>
    <property type="molecule type" value="Genomic_DNA"/>
</dbReference>
<reference evidence="1 2" key="1">
    <citation type="submission" date="2018-03" db="EMBL/GenBank/DDBJ databases">
        <title>Genomic Encyclopedia of Archaeal and Bacterial Type Strains, Phase II (KMG-II): from individual species to whole genera.</title>
        <authorList>
            <person name="Goeker M."/>
        </authorList>
    </citation>
    <scope>NUCLEOTIDE SEQUENCE [LARGE SCALE GENOMIC DNA]</scope>
    <source>
        <strain evidence="1 2">DSM 45211</strain>
    </source>
</reference>
<sequence>MLKWQAVLNEHWPAEPRRFKNREPGIDVRVRVVWEEDGEEFLAGVARRWGDANVYVEVRDTTGRLSSNGVWVKPIDVYRMGDKR</sequence>